<proteinExistence type="predicted"/>
<organism evidence="2">
    <name type="scientific">Oikopleura dioica</name>
    <name type="common">Tunicate</name>
    <dbReference type="NCBI Taxonomy" id="34765"/>
    <lineage>
        <taxon>Eukaryota</taxon>
        <taxon>Metazoa</taxon>
        <taxon>Chordata</taxon>
        <taxon>Tunicata</taxon>
        <taxon>Appendicularia</taxon>
        <taxon>Copelata</taxon>
        <taxon>Oikopleuridae</taxon>
        <taxon>Oikopleura</taxon>
    </lineage>
</organism>
<dbReference type="Proteomes" id="UP000011014">
    <property type="component" value="Unassembled WGS sequence"/>
</dbReference>
<protein>
    <submittedName>
        <fullName evidence="2">Uncharacterized protein</fullName>
    </submittedName>
</protein>
<dbReference type="EMBL" id="FN655852">
    <property type="protein sequence ID" value="CBY40267.1"/>
    <property type="molecule type" value="Genomic_DNA"/>
</dbReference>
<feature type="compositionally biased region" description="Polar residues" evidence="1">
    <location>
        <begin position="57"/>
        <end position="68"/>
    </location>
</feature>
<gene>
    <name evidence="2" type="ORF">GSOID_T00022253001</name>
</gene>
<feature type="region of interest" description="Disordered" evidence="1">
    <location>
        <begin position="28"/>
        <end position="81"/>
    </location>
</feature>
<reference evidence="2" key="1">
    <citation type="journal article" date="2010" name="Science">
        <title>Plasticity of animal genome architecture unmasked by rapid evolution of a pelagic tunicate.</title>
        <authorList>
            <person name="Denoeud F."/>
            <person name="Henriet S."/>
            <person name="Mungpakdee S."/>
            <person name="Aury J.M."/>
            <person name="Da Silva C."/>
            <person name="Brinkmann H."/>
            <person name="Mikhaleva J."/>
            <person name="Olsen L.C."/>
            <person name="Jubin C."/>
            <person name="Canestro C."/>
            <person name="Bouquet J.M."/>
            <person name="Danks G."/>
            <person name="Poulain J."/>
            <person name="Campsteijn C."/>
            <person name="Adamski M."/>
            <person name="Cross I."/>
            <person name="Yadetie F."/>
            <person name="Muffato M."/>
            <person name="Louis A."/>
            <person name="Butcher S."/>
            <person name="Tsagkogeorga G."/>
            <person name="Konrad A."/>
            <person name="Singh S."/>
            <person name="Jensen M.F."/>
            <person name="Cong E.H."/>
            <person name="Eikeseth-Otteraa H."/>
            <person name="Noel B."/>
            <person name="Anthouard V."/>
            <person name="Porcel B.M."/>
            <person name="Kachouri-Lafond R."/>
            <person name="Nishino A."/>
            <person name="Ugolini M."/>
            <person name="Chourrout P."/>
            <person name="Nishida H."/>
            <person name="Aasland R."/>
            <person name="Huzurbazar S."/>
            <person name="Westhof E."/>
            <person name="Delsuc F."/>
            <person name="Lehrach H."/>
            <person name="Reinhardt R."/>
            <person name="Weissenbach J."/>
            <person name="Roy S.W."/>
            <person name="Artiguenave F."/>
            <person name="Postlethwait J.H."/>
            <person name="Manak J.R."/>
            <person name="Thompson E.M."/>
            <person name="Jaillon O."/>
            <person name="Du Pasquier L."/>
            <person name="Boudinot P."/>
            <person name="Liberles D.A."/>
            <person name="Volff J.N."/>
            <person name="Philippe H."/>
            <person name="Lenhard B."/>
            <person name="Roest Crollius H."/>
            <person name="Wincker P."/>
            <person name="Chourrout D."/>
        </authorList>
    </citation>
    <scope>NUCLEOTIDE SEQUENCE [LARGE SCALE GENOMIC DNA]</scope>
</reference>
<sequence length="105" mass="12096">MELHLIQKNTQCLWKEETPLPNRRFIEARTTGKNQTSSPARLSIISTNEHKRKNRKSSVLTLPYTSYNTRNTSRTPPTITTSHTSTLSLLVLFTQKQQTLSPSRR</sequence>
<name>E4YXT4_OIKDI</name>
<feature type="compositionally biased region" description="Polar residues" evidence="1">
    <location>
        <begin position="31"/>
        <end position="47"/>
    </location>
</feature>
<dbReference type="AlphaFoldDB" id="E4YXT4"/>
<evidence type="ECO:0000256" key="1">
    <source>
        <dbReference type="SAM" id="MobiDB-lite"/>
    </source>
</evidence>
<evidence type="ECO:0000313" key="2">
    <source>
        <dbReference type="EMBL" id="CBY40267.1"/>
    </source>
</evidence>
<accession>E4YXT4</accession>
<feature type="compositionally biased region" description="Low complexity" evidence="1">
    <location>
        <begin position="69"/>
        <end position="81"/>
    </location>
</feature>